<gene>
    <name evidence="2" type="ORF">EV199_1483</name>
</gene>
<dbReference type="EMBL" id="SGXA01000001">
    <property type="protein sequence ID" value="RZS75613.1"/>
    <property type="molecule type" value="Genomic_DNA"/>
</dbReference>
<feature type="transmembrane region" description="Helical" evidence="1">
    <location>
        <begin position="100"/>
        <end position="120"/>
    </location>
</feature>
<reference evidence="2 3" key="1">
    <citation type="submission" date="2019-02" db="EMBL/GenBank/DDBJ databases">
        <title>Genomic Encyclopedia of Type Strains, Phase IV (KMG-IV): sequencing the most valuable type-strain genomes for metagenomic binning, comparative biology and taxonomic classification.</title>
        <authorList>
            <person name="Goeker M."/>
        </authorList>
    </citation>
    <scope>NUCLEOTIDE SEQUENCE [LARGE SCALE GENOMIC DNA]</scope>
    <source>
        <strain evidence="2 3">DSM 18116</strain>
    </source>
</reference>
<feature type="transmembrane region" description="Helical" evidence="1">
    <location>
        <begin position="72"/>
        <end position="94"/>
    </location>
</feature>
<organism evidence="2 3">
    <name type="scientific">Pseudobacter ginsenosidimutans</name>
    <dbReference type="NCBI Taxonomy" id="661488"/>
    <lineage>
        <taxon>Bacteria</taxon>
        <taxon>Pseudomonadati</taxon>
        <taxon>Bacteroidota</taxon>
        <taxon>Chitinophagia</taxon>
        <taxon>Chitinophagales</taxon>
        <taxon>Chitinophagaceae</taxon>
        <taxon>Pseudobacter</taxon>
    </lineage>
</organism>
<evidence type="ECO:0000313" key="3">
    <source>
        <dbReference type="Proteomes" id="UP000293874"/>
    </source>
</evidence>
<keyword evidence="3" id="KW-1185">Reference proteome</keyword>
<name>A0A4Q7N3R3_9BACT</name>
<evidence type="ECO:0000256" key="1">
    <source>
        <dbReference type="SAM" id="Phobius"/>
    </source>
</evidence>
<keyword evidence="1" id="KW-0812">Transmembrane</keyword>
<accession>A0A4Q7N3R3</accession>
<dbReference type="Proteomes" id="UP000293874">
    <property type="component" value="Unassembled WGS sequence"/>
</dbReference>
<dbReference type="RefSeq" id="WP_130539969.1">
    <property type="nucleotide sequence ID" value="NZ_CP042431.1"/>
</dbReference>
<sequence>MRNLSRFLFIPGLFFSIAYNNAFRSGEGTFLNLSANFYLAMAGLTLLTAYILSFIVYKKTKDIHALIPDNSYGVLILSSIVVLSFSALLFYLAIQRNSVLLGLITSLFLCGSILSEIIVLNHKKAERS</sequence>
<comment type="caution">
    <text evidence="2">The sequence shown here is derived from an EMBL/GenBank/DDBJ whole genome shotgun (WGS) entry which is preliminary data.</text>
</comment>
<dbReference type="AlphaFoldDB" id="A0A4Q7N3R3"/>
<evidence type="ECO:0000313" key="2">
    <source>
        <dbReference type="EMBL" id="RZS75613.1"/>
    </source>
</evidence>
<keyword evidence="1" id="KW-0472">Membrane</keyword>
<protein>
    <submittedName>
        <fullName evidence="2">Uncharacterized protein</fullName>
    </submittedName>
</protein>
<proteinExistence type="predicted"/>
<feature type="transmembrane region" description="Helical" evidence="1">
    <location>
        <begin position="38"/>
        <end position="57"/>
    </location>
</feature>
<keyword evidence="1" id="KW-1133">Transmembrane helix</keyword>